<dbReference type="EMBL" id="HBIM01000744">
    <property type="protein sequence ID" value="CAE0402356.1"/>
    <property type="molecule type" value="Transcribed_RNA"/>
</dbReference>
<dbReference type="AlphaFoldDB" id="A0A6S8HTR1"/>
<feature type="region of interest" description="Disordered" evidence="11">
    <location>
        <begin position="1"/>
        <end position="122"/>
    </location>
</feature>
<dbReference type="GO" id="GO:0005737">
    <property type="term" value="C:cytoplasm"/>
    <property type="evidence" value="ECO:0007669"/>
    <property type="project" value="TreeGrafter"/>
</dbReference>
<dbReference type="PROSITE" id="PS51293">
    <property type="entry name" value="SANT"/>
    <property type="match status" value="1"/>
</dbReference>
<evidence type="ECO:0000313" key="15">
    <source>
        <dbReference type="EMBL" id="CAE0402356.1"/>
    </source>
</evidence>
<dbReference type="SUPFAM" id="SSF52768">
    <property type="entry name" value="Arginase/deacetylase"/>
    <property type="match status" value="2"/>
</dbReference>
<dbReference type="PROSITE" id="PS51294">
    <property type="entry name" value="HTH_MYB"/>
    <property type="match status" value="1"/>
</dbReference>
<accession>A0A6S8HTR1</accession>
<feature type="compositionally biased region" description="Pro residues" evidence="11">
    <location>
        <begin position="338"/>
        <end position="352"/>
    </location>
</feature>
<dbReference type="SMART" id="SM00717">
    <property type="entry name" value="SANT"/>
    <property type="match status" value="1"/>
</dbReference>
<feature type="compositionally biased region" description="Polar residues" evidence="11">
    <location>
        <begin position="93"/>
        <end position="108"/>
    </location>
</feature>
<dbReference type="InterPro" id="IPR000286">
    <property type="entry name" value="HDACs"/>
</dbReference>
<evidence type="ECO:0000256" key="11">
    <source>
        <dbReference type="SAM" id="MobiDB-lite"/>
    </source>
</evidence>
<feature type="compositionally biased region" description="Basic and acidic residues" evidence="11">
    <location>
        <begin position="55"/>
        <end position="72"/>
    </location>
</feature>
<evidence type="ECO:0000256" key="10">
    <source>
        <dbReference type="PROSITE-ProRule" id="PRU00023"/>
    </source>
</evidence>
<evidence type="ECO:0000256" key="3">
    <source>
        <dbReference type="ARBA" id="ARBA00012111"/>
    </source>
</evidence>
<keyword evidence="7" id="KW-0805">Transcription regulation</keyword>
<feature type="domain" description="SANT" evidence="13">
    <location>
        <begin position="118"/>
        <end position="154"/>
    </location>
</feature>
<dbReference type="EC" id="3.5.1.98" evidence="3"/>
<dbReference type="PRINTS" id="PR01270">
    <property type="entry name" value="HDASUPER"/>
</dbReference>
<comment type="similarity">
    <text evidence="2">Belongs to the histone deacetylase family. HD type 2 subfamily.</text>
</comment>
<dbReference type="GO" id="GO:0141221">
    <property type="term" value="F:histone deacetylase activity, hydrolytic mechanism"/>
    <property type="evidence" value="ECO:0007669"/>
    <property type="project" value="UniProtKB-EC"/>
</dbReference>
<dbReference type="InterPro" id="IPR006447">
    <property type="entry name" value="Myb_dom_plants"/>
</dbReference>
<comment type="subcellular location">
    <subcellularLocation>
        <location evidence="1">Nucleus</location>
    </subcellularLocation>
</comment>
<gene>
    <name evidence="15" type="ORF">ACOF00016_LOCUS648</name>
    <name evidence="16" type="ORF">ACOF00016_LOCUS649</name>
</gene>
<dbReference type="Pfam" id="PF00850">
    <property type="entry name" value="Hist_deacetyl"/>
    <property type="match status" value="1"/>
</dbReference>
<protein>
    <recommendedName>
        <fullName evidence="3">histone deacetylase</fullName>
        <ecNumber evidence="3">3.5.1.98</ecNumber>
    </recommendedName>
</protein>
<evidence type="ECO:0000256" key="8">
    <source>
        <dbReference type="ARBA" id="ARBA00023163"/>
    </source>
</evidence>
<keyword evidence="5" id="KW-0378">Hydrolase</keyword>
<dbReference type="GO" id="GO:0000118">
    <property type="term" value="C:histone deacetylase complex"/>
    <property type="evidence" value="ECO:0007669"/>
    <property type="project" value="TreeGrafter"/>
</dbReference>
<feature type="compositionally biased region" description="Basic and acidic residues" evidence="11">
    <location>
        <begin position="35"/>
        <end position="44"/>
    </location>
</feature>
<keyword evidence="9" id="KW-0539">Nucleus</keyword>
<dbReference type="EMBL" id="HBIM01000745">
    <property type="protein sequence ID" value="CAE0402357.1"/>
    <property type="molecule type" value="Transcribed_RNA"/>
</dbReference>
<evidence type="ECO:0000313" key="16">
    <source>
        <dbReference type="EMBL" id="CAE0402357.1"/>
    </source>
</evidence>
<dbReference type="InterPro" id="IPR023696">
    <property type="entry name" value="Ureohydrolase_dom_sf"/>
</dbReference>
<reference evidence="15" key="1">
    <citation type="submission" date="2021-01" db="EMBL/GenBank/DDBJ databases">
        <authorList>
            <person name="Corre E."/>
            <person name="Pelletier E."/>
            <person name="Niang G."/>
            <person name="Scheremetjew M."/>
            <person name="Finn R."/>
            <person name="Kale V."/>
            <person name="Holt S."/>
            <person name="Cochrane G."/>
            <person name="Meng A."/>
            <person name="Brown T."/>
            <person name="Cohen L."/>
        </authorList>
    </citation>
    <scope>NUCLEOTIDE SEQUENCE</scope>
    <source>
        <strain evidence="15">CCMP127</strain>
    </source>
</reference>
<organism evidence="15">
    <name type="scientific">Amphora coffeiformis</name>
    <dbReference type="NCBI Taxonomy" id="265554"/>
    <lineage>
        <taxon>Eukaryota</taxon>
        <taxon>Sar</taxon>
        <taxon>Stramenopiles</taxon>
        <taxon>Ochrophyta</taxon>
        <taxon>Bacillariophyta</taxon>
        <taxon>Bacillariophyceae</taxon>
        <taxon>Bacillariophycidae</taxon>
        <taxon>Thalassiophysales</taxon>
        <taxon>Catenulaceae</taxon>
        <taxon>Amphora</taxon>
    </lineage>
</organism>
<feature type="repeat" description="ANK" evidence="10">
    <location>
        <begin position="553"/>
        <end position="587"/>
    </location>
</feature>
<feature type="repeat" description="ANK" evidence="10">
    <location>
        <begin position="478"/>
        <end position="519"/>
    </location>
</feature>
<dbReference type="PROSITE" id="PS50088">
    <property type="entry name" value="ANK_REPEAT"/>
    <property type="match status" value="3"/>
</dbReference>
<dbReference type="PANTHER" id="PTHR10625">
    <property type="entry name" value="HISTONE DEACETYLASE HDAC1-RELATED"/>
    <property type="match status" value="1"/>
</dbReference>
<feature type="domain" description="Myb-like" evidence="12">
    <location>
        <begin position="115"/>
        <end position="165"/>
    </location>
</feature>
<dbReference type="InterPro" id="IPR017884">
    <property type="entry name" value="SANT_dom"/>
</dbReference>
<evidence type="ECO:0000256" key="1">
    <source>
        <dbReference type="ARBA" id="ARBA00004123"/>
    </source>
</evidence>
<keyword evidence="6" id="KW-0156">Chromatin regulator</keyword>
<feature type="compositionally biased region" description="Acidic residues" evidence="11">
    <location>
        <begin position="73"/>
        <end position="84"/>
    </location>
</feature>
<keyword evidence="4" id="KW-0678">Repressor</keyword>
<evidence type="ECO:0000256" key="2">
    <source>
        <dbReference type="ARBA" id="ARBA00007738"/>
    </source>
</evidence>
<dbReference type="Gene3D" id="3.40.800.20">
    <property type="entry name" value="Histone deacetylase domain"/>
    <property type="match status" value="1"/>
</dbReference>
<evidence type="ECO:0000256" key="4">
    <source>
        <dbReference type="ARBA" id="ARBA00022491"/>
    </source>
</evidence>
<dbReference type="InterPro" id="IPR009057">
    <property type="entry name" value="Homeodomain-like_sf"/>
</dbReference>
<evidence type="ECO:0000259" key="13">
    <source>
        <dbReference type="PROSITE" id="PS51293"/>
    </source>
</evidence>
<dbReference type="Pfam" id="PF00249">
    <property type="entry name" value="Myb_DNA-binding"/>
    <property type="match status" value="1"/>
</dbReference>
<dbReference type="NCBIfam" id="TIGR01557">
    <property type="entry name" value="myb_SHAQKYF"/>
    <property type="match status" value="1"/>
</dbReference>
<keyword evidence="8" id="KW-0804">Transcription</keyword>
<evidence type="ECO:0000259" key="12">
    <source>
        <dbReference type="PROSITE" id="PS50090"/>
    </source>
</evidence>
<feature type="region of interest" description="Disordered" evidence="11">
    <location>
        <begin position="185"/>
        <end position="214"/>
    </location>
</feature>
<dbReference type="InterPro" id="IPR023801">
    <property type="entry name" value="His_deacetylse_dom"/>
</dbReference>
<feature type="compositionally biased region" description="Polar residues" evidence="11">
    <location>
        <begin position="14"/>
        <end position="33"/>
    </location>
</feature>
<dbReference type="Gene3D" id="1.25.40.20">
    <property type="entry name" value="Ankyrin repeat-containing domain"/>
    <property type="match status" value="1"/>
</dbReference>
<feature type="repeat" description="ANK" evidence="10">
    <location>
        <begin position="520"/>
        <end position="552"/>
    </location>
</feature>
<dbReference type="InterPro" id="IPR037138">
    <property type="entry name" value="His_deacetylse_dom_sf"/>
</dbReference>
<evidence type="ECO:0000259" key="14">
    <source>
        <dbReference type="PROSITE" id="PS51294"/>
    </source>
</evidence>
<dbReference type="GO" id="GO:0003677">
    <property type="term" value="F:DNA binding"/>
    <property type="evidence" value="ECO:0007669"/>
    <property type="project" value="InterPro"/>
</dbReference>
<name>A0A6S8HTR1_9STRA</name>
<dbReference type="CDD" id="cd00167">
    <property type="entry name" value="SANT"/>
    <property type="match status" value="1"/>
</dbReference>
<dbReference type="InterPro" id="IPR002110">
    <property type="entry name" value="Ankyrin_rpt"/>
</dbReference>
<evidence type="ECO:0000256" key="9">
    <source>
        <dbReference type="ARBA" id="ARBA00023242"/>
    </source>
</evidence>
<dbReference type="Gene3D" id="1.10.10.60">
    <property type="entry name" value="Homeodomain-like"/>
    <property type="match status" value="1"/>
</dbReference>
<dbReference type="GO" id="GO:0040029">
    <property type="term" value="P:epigenetic regulation of gene expression"/>
    <property type="evidence" value="ECO:0007669"/>
    <property type="project" value="TreeGrafter"/>
</dbReference>
<dbReference type="SMART" id="SM00248">
    <property type="entry name" value="ANK"/>
    <property type="match status" value="3"/>
</dbReference>
<feature type="domain" description="HTH myb-type" evidence="14">
    <location>
        <begin position="121"/>
        <end position="169"/>
    </location>
</feature>
<evidence type="ECO:0000256" key="7">
    <source>
        <dbReference type="ARBA" id="ARBA00023015"/>
    </source>
</evidence>
<dbReference type="PROSITE" id="PS50090">
    <property type="entry name" value="MYB_LIKE"/>
    <property type="match status" value="1"/>
</dbReference>
<feature type="compositionally biased region" description="Polar residues" evidence="11">
    <location>
        <begin position="960"/>
        <end position="972"/>
    </location>
</feature>
<feature type="compositionally biased region" description="Basic residues" evidence="11">
    <location>
        <begin position="194"/>
        <end position="208"/>
    </location>
</feature>
<dbReference type="InterPro" id="IPR017930">
    <property type="entry name" value="Myb_dom"/>
</dbReference>
<sequence>MEDEYYDPDRDENPSPSNEQHTSFLDLTTTTNGREIGEHHHYDSEEGDGGGSEQQQHHQAEGHDLYHHHGMEEYEDEEEDELADDGGYHRNAVASSSSGRAQQVNPNTPGKVVEAGQEQTGRWTREEHEAFLDALKVYGKEWKKVAAKVKTRTVVQTRTHAQKYFQKLQKVQDEVSGDVDHVDMGISASERKPSSQKKKKPIPIKPGRRSSSTTLSAAQVMANFSQQATISAGFAAAPTAAVVPAHDMAYDSGEPPRHGFSSHDWQKKDMKILAPDPMAAAAAGKFPEPSPAATGKRKLAEIAAARMLAGVAGSAIPLREDAPTPPPPSSTSMDDRATPPPSYFGGPPPPPLLVGTAEPPAGRKGLSLQIVNPDTLGVSNEKRRRTGDSPVTPWDGQMEALLSEKPKTSPASTPGAATETGAPLLPKSGRQGGEHPVCGPGTQYDRSLLHQAICEMDIESLQTQLSNSSYLMAEMDEAGFAPLHTACALRLKHPDHSVAAVELTKLLIQSGADVSVVDRNGNTALHWAARAGDREVVEILLRKSCPLEGRNKDGETPLHWGMRAGNFALEAVALLLDSGARANALNNKCRRPVDLAADGFMDEEHSIAFLRARDARDHHKKFSKELKSALKHKNAEMRECRKNLLERSVHSRTLVLHHPECLEHVPKSSSDWEAPDRVITILEHLASSMEEGCARPAVHAHEVTLSTEFERAKLDLLKRVHGAEYLSFVHDLSKDLERKIKGSHDDESDKPAPVVPFTPMVQRTMIKINEEHVKLGVNSDTAFSAGSLRAARRAAGAVQHAVDCVLVGRNRNAFCVVRPPGHHAGVNGLLDGGESCGFCIFNNVAAGALYAITNERDLCGRCAIVDIDVHHGNGTEEIIRKFSDPSRLFFFSIHLYDNDNRKRAPNQFQYKFYPGTGSEDDLALNILNVPIQPLWRDQNPPATPALRTHNTRHKAKGAPKSTSDTQDDSSVGTPRGSAKNSDVEAGSMSAGSTTPQPGSGGSSGRVAYRQAIQNRLLPALRAFNPDLILISAGFDAARGDVGNARHERGGRERMGLDLESEDYAWTTRKILEIADICCHGRVVSVLEGGYGRSAPPSVDTPNEAGLDRSVLAECAVRHLHAFIDPYDIEHRFSHTSRVGNK</sequence>
<dbReference type="SUPFAM" id="SSF48403">
    <property type="entry name" value="Ankyrin repeat"/>
    <property type="match status" value="1"/>
</dbReference>
<feature type="region of interest" description="Disordered" evidence="11">
    <location>
        <begin position="934"/>
        <end position="1004"/>
    </location>
</feature>
<dbReference type="PANTHER" id="PTHR10625:SF5">
    <property type="entry name" value="HISTONE DEACETYLASE"/>
    <property type="match status" value="1"/>
</dbReference>
<dbReference type="Pfam" id="PF12796">
    <property type="entry name" value="Ank_2"/>
    <property type="match status" value="1"/>
</dbReference>
<dbReference type="InterPro" id="IPR036770">
    <property type="entry name" value="Ankyrin_rpt-contain_sf"/>
</dbReference>
<dbReference type="InterPro" id="IPR001005">
    <property type="entry name" value="SANT/Myb"/>
</dbReference>
<evidence type="ECO:0000256" key="6">
    <source>
        <dbReference type="ARBA" id="ARBA00022853"/>
    </source>
</evidence>
<keyword evidence="10" id="KW-0040">ANK repeat</keyword>
<proteinExistence type="inferred from homology"/>
<dbReference type="PRINTS" id="PR01415">
    <property type="entry name" value="ANKYRIN"/>
</dbReference>
<evidence type="ECO:0000256" key="5">
    <source>
        <dbReference type="ARBA" id="ARBA00022801"/>
    </source>
</evidence>
<dbReference type="PROSITE" id="PS50297">
    <property type="entry name" value="ANK_REP_REGION"/>
    <property type="match status" value="2"/>
</dbReference>
<feature type="region of interest" description="Disordered" evidence="11">
    <location>
        <begin position="315"/>
        <end position="395"/>
    </location>
</feature>
<dbReference type="SUPFAM" id="SSF46689">
    <property type="entry name" value="Homeodomain-like"/>
    <property type="match status" value="1"/>
</dbReference>